<feature type="region of interest" description="Disordered" evidence="4">
    <location>
        <begin position="475"/>
        <end position="504"/>
    </location>
</feature>
<gene>
    <name evidence="6" type="ORF">SI8410_17020671</name>
</gene>
<dbReference type="AlphaFoldDB" id="A0A7I8LIX4"/>
<evidence type="ECO:0000256" key="4">
    <source>
        <dbReference type="SAM" id="MobiDB-lite"/>
    </source>
</evidence>
<name>A0A7I8LIX4_SPIIN</name>
<accession>A0A7I8LIX4</accession>
<dbReference type="SMART" id="SM00320">
    <property type="entry name" value="WD40"/>
    <property type="match status" value="5"/>
</dbReference>
<dbReference type="InterPro" id="IPR036047">
    <property type="entry name" value="F-box-like_dom_sf"/>
</dbReference>
<dbReference type="PRINTS" id="PR00320">
    <property type="entry name" value="GPROTEINBRPT"/>
</dbReference>
<dbReference type="PROSITE" id="PS50082">
    <property type="entry name" value="WD_REPEATS_2"/>
    <property type="match status" value="2"/>
</dbReference>
<feature type="compositionally biased region" description="Low complexity" evidence="4">
    <location>
        <begin position="484"/>
        <end position="495"/>
    </location>
</feature>
<evidence type="ECO:0000256" key="1">
    <source>
        <dbReference type="ARBA" id="ARBA00022574"/>
    </source>
</evidence>
<dbReference type="SUPFAM" id="SSF81383">
    <property type="entry name" value="F-box domain"/>
    <property type="match status" value="1"/>
</dbReference>
<dbReference type="Gene3D" id="1.20.1280.50">
    <property type="match status" value="1"/>
</dbReference>
<evidence type="ECO:0000256" key="2">
    <source>
        <dbReference type="ARBA" id="ARBA00022737"/>
    </source>
</evidence>
<dbReference type="InterPro" id="IPR020472">
    <property type="entry name" value="WD40_PAC1"/>
</dbReference>
<protein>
    <recommendedName>
        <fullName evidence="5">F-box domain-containing protein</fullName>
    </recommendedName>
</protein>
<evidence type="ECO:0000313" key="7">
    <source>
        <dbReference type="Proteomes" id="UP000663760"/>
    </source>
</evidence>
<dbReference type="SUPFAM" id="SSF50978">
    <property type="entry name" value="WD40 repeat-like"/>
    <property type="match status" value="1"/>
</dbReference>
<dbReference type="InterPro" id="IPR015943">
    <property type="entry name" value="WD40/YVTN_repeat-like_dom_sf"/>
</dbReference>
<dbReference type="InterPro" id="IPR036322">
    <property type="entry name" value="WD40_repeat_dom_sf"/>
</dbReference>
<dbReference type="PANTHER" id="PTHR22847:SF746">
    <property type="entry name" value="OS01G0185400 PROTEIN"/>
    <property type="match status" value="1"/>
</dbReference>
<feature type="repeat" description="WD" evidence="3">
    <location>
        <begin position="251"/>
        <end position="293"/>
    </location>
</feature>
<dbReference type="OrthoDB" id="727118at2759"/>
<evidence type="ECO:0000256" key="3">
    <source>
        <dbReference type="PROSITE-ProRule" id="PRU00221"/>
    </source>
</evidence>
<dbReference type="InterPro" id="IPR001680">
    <property type="entry name" value="WD40_rpt"/>
</dbReference>
<keyword evidence="2" id="KW-0677">Repeat</keyword>
<keyword evidence="1 3" id="KW-0853">WD repeat</keyword>
<evidence type="ECO:0000259" key="5">
    <source>
        <dbReference type="Pfam" id="PF12937"/>
    </source>
</evidence>
<dbReference type="EMBL" id="LR746280">
    <property type="protein sequence ID" value="CAA7409993.1"/>
    <property type="molecule type" value="Genomic_DNA"/>
</dbReference>
<dbReference type="Gene3D" id="2.130.10.10">
    <property type="entry name" value="YVTN repeat-like/Quinoprotein amine dehydrogenase"/>
    <property type="match status" value="2"/>
</dbReference>
<dbReference type="InterPro" id="IPR001810">
    <property type="entry name" value="F-box_dom"/>
</dbReference>
<dbReference type="Proteomes" id="UP000663760">
    <property type="component" value="Chromosome 17"/>
</dbReference>
<feature type="domain" description="F-box" evidence="5">
    <location>
        <begin position="36"/>
        <end position="67"/>
    </location>
</feature>
<dbReference type="Pfam" id="PF12937">
    <property type="entry name" value="F-box-like"/>
    <property type="match status" value="1"/>
</dbReference>
<feature type="repeat" description="WD" evidence="3">
    <location>
        <begin position="201"/>
        <end position="246"/>
    </location>
</feature>
<keyword evidence="7" id="KW-1185">Reference proteome</keyword>
<dbReference type="Pfam" id="PF00400">
    <property type="entry name" value="WD40"/>
    <property type="match status" value="4"/>
</dbReference>
<dbReference type="PANTHER" id="PTHR22847">
    <property type="entry name" value="WD40 REPEAT PROTEIN"/>
    <property type="match status" value="1"/>
</dbReference>
<evidence type="ECO:0000313" key="6">
    <source>
        <dbReference type="EMBL" id="CAA7409993.1"/>
    </source>
</evidence>
<proteinExistence type="predicted"/>
<sequence>MDDTPLPRTAAALATPSGSRTVPDVGYDALTHCAAFLGMRDLARMAMTCKLFRQVAYSDSIWRRLFRESWPQNFIPLEASGARAAYLARNAAIQQFRFDDPLKFNIPAYALPHSHLLFDKDDVILAQGSTLQILKVDTSSSETARATLRAHNARITCVRLFPLSDTFLFRNEAQKNENVLVTSSSDHTIRLWWKGRSQRCFKGHNVPVTTLADGLLGKSGTKLLASGGEDGSVRLWSFSSSGKRQPLVATLHGHERPISFLTVAGHSPSLLVSITKDAKIRVWDAMTTTSASRSSSCVGTASLSGQPVGMKCHEALCYIAAGSSVTAIDLRTMRKVSTSAIHPTKLHSFAILPSKPLICTGGDEKAMLWDVRMSSAAEAEAEPVATLDGHVGRVAAIHADRYKVVTGGPDDLFVKVWEADTGAPTNSLECCCSSPPAEAAVGLSAMAVDGARIVTGGYGEEPQLLCFRDYSNSSVPMTDREQGSSSKFWEEPSSSSDDRPPDPL</sequence>
<organism evidence="6 7">
    <name type="scientific">Spirodela intermedia</name>
    <name type="common">Intermediate duckweed</name>
    <dbReference type="NCBI Taxonomy" id="51605"/>
    <lineage>
        <taxon>Eukaryota</taxon>
        <taxon>Viridiplantae</taxon>
        <taxon>Streptophyta</taxon>
        <taxon>Embryophyta</taxon>
        <taxon>Tracheophyta</taxon>
        <taxon>Spermatophyta</taxon>
        <taxon>Magnoliopsida</taxon>
        <taxon>Liliopsida</taxon>
        <taxon>Araceae</taxon>
        <taxon>Lemnoideae</taxon>
        <taxon>Spirodela</taxon>
    </lineage>
</organism>
<reference evidence="6" key="1">
    <citation type="submission" date="2020-02" db="EMBL/GenBank/DDBJ databases">
        <authorList>
            <person name="Scholz U."/>
            <person name="Mascher M."/>
            <person name="Fiebig A."/>
        </authorList>
    </citation>
    <scope>NUCLEOTIDE SEQUENCE</scope>
</reference>